<feature type="compositionally biased region" description="Basic and acidic residues" evidence="1">
    <location>
        <begin position="46"/>
        <end position="61"/>
    </location>
</feature>
<reference evidence="2 3" key="1">
    <citation type="submission" date="2018-10" db="EMBL/GenBank/DDBJ databases">
        <authorList>
            <consortium name="IHU Genomes"/>
        </authorList>
    </citation>
    <scope>NUCLEOTIDE SEQUENCE [LARGE SCALE GENOMIC DNA]</scope>
    <source>
        <strain evidence="2 3">A1</strain>
    </source>
</reference>
<feature type="region of interest" description="Disordered" evidence="1">
    <location>
        <begin position="25"/>
        <end position="65"/>
    </location>
</feature>
<organism evidence="2 3">
    <name type="scientific">Yasminevirus sp. GU-2018</name>
    <dbReference type="NCBI Taxonomy" id="2420051"/>
    <lineage>
        <taxon>Viruses</taxon>
        <taxon>Varidnaviria</taxon>
        <taxon>Bamfordvirae</taxon>
        <taxon>Nucleocytoviricota</taxon>
        <taxon>Megaviricetes</taxon>
        <taxon>Imitervirales</taxon>
        <taxon>Mimiviridae</taxon>
        <taxon>Klosneuvirinae</taxon>
        <taxon>Yasminevirus</taxon>
        <taxon>Yasminevirus saudimassiliense</taxon>
    </lineage>
</organism>
<accession>A0A5K0UAF6</accession>
<protein>
    <submittedName>
        <fullName evidence="2">Uncharacterized protein</fullName>
    </submittedName>
</protein>
<evidence type="ECO:0000313" key="3">
    <source>
        <dbReference type="Proteomes" id="UP000594342"/>
    </source>
</evidence>
<comment type="caution">
    <text evidence="2">The sequence shown here is derived from an EMBL/GenBank/DDBJ whole genome shotgun (WGS) entry which is preliminary data.</text>
</comment>
<proteinExistence type="predicted"/>
<gene>
    <name evidence="2" type="ORF">YASMINEVIRUS_539</name>
</gene>
<evidence type="ECO:0000313" key="2">
    <source>
        <dbReference type="EMBL" id="VBB18076.1"/>
    </source>
</evidence>
<name>A0A5K0UAF6_9VIRU</name>
<evidence type="ECO:0000256" key="1">
    <source>
        <dbReference type="SAM" id="MobiDB-lite"/>
    </source>
</evidence>
<dbReference type="EMBL" id="UPSH01000001">
    <property type="protein sequence ID" value="VBB18076.1"/>
    <property type="molecule type" value="Genomic_DNA"/>
</dbReference>
<keyword evidence="3" id="KW-1185">Reference proteome</keyword>
<sequence>MMNNVPDAISNEVVKLLTINDIDLSEPEDQVDLTSDTDQSEAPEIVSDKDSQTEKQKDCQRSHHSQCYTVSKTGHDYVVTSRSAEPYVKRGLTTTPYIITT</sequence>
<dbReference type="Proteomes" id="UP000594342">
    <property type="component" value="Unassembled WGS sequence"/>
</dbReference>